<protein>
    <submittedName>
        <fullName evidence="1">(2Fe-2S) ferredoxin domain-containing protein</fullName>
    </submittedName>
</protein>
<dbReference type="RefSeq" id="WP_229489241.1">
    <property type="nucleotide sequence ID" value="NZ_JAIVFQ010000082.1"/>
</dbReference>
<comment type="caution">
    <text evidence="1">The sequence shown here is derived from an EMBL/GenBank/DDBJ whole genome shotgun (WGS) entry which is preliminary data.</text>
</comment>
<dbReference type="Proteomes" id="UP001199525">
    <property type="component" value="Unassembled WGS sequence"/>
</dbReference>
<reference evidence="1 2" key="1">
    <citation type="journal article" date="2021" name="Microorganisms">
        <title>Genome Evolution of Filamentous Cyanobacterium Nostoc Species: From Facultative Symbiosis to Free Living.</title>
        <authorList>
            <person name="Huo D."/>
            <person name="Li H."/>
            <person name="Cai F."/>
            <person name="Guo X."/>
            <person name="Qiao Z."/>
            <person name="Wang W."/>
            <person name="Yu G."/>
            <person name="Li R."/>
        </authorList>
    </citation>
    <scope>NUCLEOTIDE SEQUENCE [LARGE SCALE GENOMIC DNA]</scope>
    <source>
        <strain evidence="1 2">CHAB 5714</strain>
    </source>
</reference>
<evidence type="ECO:0000313" key="1">
    <source>
        <dbReference type="EMBL" id="MCC5603526.1"/>
    </source>
</evidence>
<accession>A0ABS8II76</accession>
<proteinExistence type="predicted"/>
<dbReference type="EMBL" id="JAIVFQ010000082">
    <property type="protein sequence ID" value="MCC5603526.1"/>
    <property type="molecule type" value="Genomic_DNA"/>
</dbReference>
<gene>
    <name evidence="1" type="ORF">LC586_31215</name>
</gene>
<name>A0ABS8II76_9NOSO</name>
<keyword evidence="2" id="KW-1185">Reference proteome</keyword>
<dbReference type="Gene3D" id="3.40.30.10">
    <property type="entry name" value="Glutaredoxin"/>
    <property type="match status" value="1"/>
</dbReference>
<sequence length="147" mass="16460">MKKLIQRIKRLLQRIFKRFASNSQQTSPLINSRPLETSIKSVSPRWESGLVLVCSQCANERSNSFHPTSKSSTASEDLENWLKSRLKFEGLWGEFRVVSTSCLGICPKSGITVVIVSNGSGGNSPCLIVNPHSDRKLLYSHIKQNKE</sequence>
<dbReference type="CDD" id="cd02980">
    <property type="entry name" value="TRX_Fd_family"/>
    <property type="match status" value="1"/>
</dbReference>
<organism evidence="1 2">
    <name type="scientific">Nostoc favosum CHAB5714</name>
    <dbReference type="NCBI Taxonomy" id="2780399"/>
    <lineage>
        <taxon>Bacteria</taxon>
        <taxon>Bacillati</taxon>
        <taxon>Cyanobacteriota</taxon>
        <taxon>Cyanophyceae</taxon>
        <taxon>Nostocales</taxon>
        <taxon>Nostocaceae</taxon>
        <taxon>Nostoc</taxon>
        <taxon>Nostoc favosum</taxon>
    </lineage>
</organism>
<evidence type="ECO:0000313" key="2">
    <source>
        <dbReference type="Proteomes" id="UP001199525"/>
    </source>
</evidence>